<dbReference type="SUPFAM" id="SSF141868">
    <property type="entry name" value="EAL domain-like"/>
    <property type="match status" value="1"/>
</dbReference>
<evidence type="ECO:0000259" key="1">
    <source>
        <dbReference type="PROSITE" id="PS50883"/>
    </source>
</evidence>
<gene>
    <name evidence="2" type="ORF">E2650_05410</name>
</gene>
<dbReference type="Proteomes" id="UP001152518">
    <property type="component" value="Unassembled WGS sequence"/>
</dbReference>
<proteinExistence type="predicted"/>
<dbReference type="RefSeq" id="WP_279254789.1">
    <property type="nucleotide sequence ID" value="NZ_SUNE01000003.1"/>
</dbReference>
<dbReference type="InterPro" id="IPR001633">
    <property type="entry name" value="EAL_dom"/>
</dbReference>
<dbReference type="EMBL" id="SUNE01000003">
    <property type="protein sequence ID" value="MDG5899348.1"/>
    <property type="molecule type" value="Genomic_DNA"/>
</dbReference>
<dbReference type="PROSITE" id="PS50883">
    <property type="entry name" value="EAL"/>
    <property type="match status" value="1"/>
</dbReference>
<protein>
    <submittedName>
        <fullName evidence="2">EAL domain-containing protein</fullName>
    </submittedName>
</protein>
<comment type="caution">
    <text evidence="2">The sequence shown here is derived from an EMBL/GenBank/DDBJ whole genome shotgun (WGS) entry which is preliminary data.</text>
</comment>
<accession>A0AAW6QTQ0</accession>
<reference evidence="2" key="1">
    <citation type="journal article" date="2019" name="Int J Environ Res Public Health">
        <title>Characterization of Chromosome-Mediated BlaOXA-894 in Shewanella xiamenensis Isolated from Pig Wastewater.</title>
        <authorList>
            <person name="Zou H."/>
            <person name="Zhou Z."/>
            <person name="Xia H."/>
            <person name="Zhao Q."/>
            <person name="Li X."/>
        </authorList>
    </citation>
    <scope>NUCLEOTIDE SEQUENCE</scope>
    <source>
        <strain evidence="2">2015oxa</strain>
    </source>
</reference>
<dbReference type="PANTHER" id="PTHR33121:SF70">
    <property type="entry name" value="SIGNALING PROTEIN YKOW"/>
    <property type="match status" value="1"/>
</dbReference>
<organism evidence="2">
    <name type="scientific">Shewanella xiamenensis</name>
    <dbReference type="NCBI Taxonomy" id="332186"/>
    <lineage>
        <taxon>Bacteria</taxon>
        <taxon>Pseudomonadati</taxon>
        <taxon>Pseudomonadota</taxon>
        <taxon>Gammaproteobacteria</taxon>
        <taxon>Alteromonadales</taxon>
        <taxon>Shewanellaceae</taxon>
        <taxon>Shewanella</taxon>
    </lineage>
</organism>
<feature type="domain" description="EAL" evidence="1">
    <location>
        <begin position="7"/>
        <end position="239"/>
    </location>
</feature>
<reference evidence="2" key="2">
    <citation type="submission" date="2019-04" db="EMBL/GenBank/DDBJ databases">
        <authorList>
            <person name="Zou H."/>
        </authorList>
    </citation>
    <scope>NUCLEOTIDE SEQUENCE</scope>
    <source>
        <strain evidence="2">2015oxa</strain>
    </source>
</reference>
<dbReference type="AlphaFoldDB" id="A0AAW6QTQ0"/>
<dbReference type="InterPro" id="IPR050706">
    <property type="entry name" value="Cyclic-di-GMP_PDE-like"/>
</dbReference>
<dbReference type="GO" id="GO:0071111">
    <property type="term" value="F:cyclic-guanylate-specific phosphodiesterase activity"/>
    <property type="evidence" value="ECO:0007669"/>
    <property type="project" value="InterPro"/>
</dbReference>
<evidence type="ECO:0000313" key="2">
    <source>
        <dbReference type="EMBL" id="MDG5899348.1"/>
    </source>
</evidence>
<name>A0AAW6QTQ0_9GAMM</name>
<dbReference type="Pfam" id="PF00563">
    <property type="entry name" value="EAL"/>
    <property type="match status" value="1"/>
</dbReference>
<sequence length="239" mass="28360">MFDLVTRTFCKKCIFNNLDCVSFGCKHYYVYQPIINRNGSLFAVEVLSRPILNFNNTSIEEYFDSMDSDDGKKLIKHQLVNFSKNFCKLELGTKKVFLNIDRYLLIDQDIVNFITKSSASFKAHNWEIVFEITERQYNFTPNVKGAFYRMLLDDVSFAADDYSSITKTHKFVNDYDYVKIDMHEIKRRVENGFDTFIDELYLMKESGIRLIAEKIQTKNDYLLIYSMPFDYFQGFYFDE</sequence>
<dbReference type="PANTHER" id="PTHR33121">
    <property type="entry name" value="CYCLIC DI-GMP PHOSPHODIESTERASE PDEF"/>
    <property type="match status" value="1"/>
</dbReference>
<dbReference type="SMART" id="SM00052">
    <property type="entry name" value="EAL"/>
    <property type="match status" value="1"/>
</dbReference>
<dbReference type="InterPro" id="IPR035919">
    <property type="entry name" value="EAL_sf"/>
</dbReference>
<dbReference type="Gene3D" id="3.20.20.450">
    <property type="entry name" value="EAL domain"/>
    <property type="match status" value="1"/>
</dbReference>